<reference evidence="4" key="1">
    <citation type="submission" date="2018-05" db="EMBL/GenBank/DDBJ databases">
        <authorList>
            <person name="Lanie J.A."/>
            <person name="Ng W.-L."/>
            <person name="Kazmierczak K.M."/>
            <person name="Andrzejewski T.M."/>
            <person name="Davidsen T.M."/>
            <person name="Wayne K.J."/>
            <person name="Tettelin H."/>
            <person name="Glass J.I."/>
            <person name="Rusch D."/>
            <person name="Podicherti R."/>
            <person name="Tsui H.-C.T."/>
            <person name="Winkler M.E."/>
        </authorList>
    </citation>
    <scope>NUCLEOTIDE SEQUENCE</scope>
</reference>
<keyword evidence="2" id="KW-0201">Cytochrome c-type biogenesis</keyword>
<dbReference type="InterPro" id="IPR013766">
    <property type="entry name" value="Thioredoxin_domain"/>
</dbReference>
<organism evidence="4">
    <name type="scientific">marine metagenome</name>
    <dbReference type="NCBI Taxonomy" id="408172"/>
    <lineage>
        <taxon>unclassified sequences</taxon>
        <taxon>metagenomes</taxon>
        <taxon>ecological metagenomes</taxon>
    </lineage>
</organism>
<proteinExistence type="predicted"/>
<evidence type="ECO:0000256" key="2">
    <source>
        <dbReference type="ARBA" id="ARBA00022748"/>
    </source>
</evidence>
<protein>
    <recommendedName>
        <fullName evidence="3">Thioredoxin domain-containing protein</fullName>
    </recommendedName>
</protein>
<dbReference type="AlphaFoldDB" id="A0A381S4X0"/>
<accession>A0A381S4X0</accession>
<dbReference type="InterPro" id="IPR017937">
    <property type="entry name" value="Thioredoxin_CS"/>
</dbReference>
<dbReference type="PROSITE" id="PS00194">
    <property type="entry name" value="THIOREDOXIN_1"/>
    <property type="match status" value="1"/>
</dbReference>
<dbReference type="CDD" id="cd02966">
    <property type="entry name" value="TlpA_like_family"/>
    <property type="match status" value="1"/>
</dbReference>
<dbReference type="GO" id="GO:0017004">
    <property type="term" value="P:cytochrome complex assembly"/>
    <property type="evidence" value="ECO:0007669"/>
    <property type="project" value="UniProtKB-KW"/>
</dbReference>
<name>A0A381S4X0_9ZZZZ</name>
<dbReference type="PANTHER" id="PTHR42852:SF13">
    <property type="entry name" value="PROTEIN DIPZ"/>
    <property type="match status" value="1"/>
</dbReference>
<sequence>MKKWVLKSVLVFLLSMLYGQNKVPDIKLKRMNGKSVMLQDFLKKGPVLINFWATWCAPCKKEMVHLDEFEKKYTDKGLSVLAISIDSQKSISQVRSYIRAKKYSFDVFLDPNSQVLKKLNGNLMPTDILIGQDGTILWRHNGYLPGDEKKIEAEIKAALQSTS</sequence>
<dbReference type="GO" id="GO:0016491">
    <property type="term" value="F:oxidoreductase activity"/>
    <property type="evidence" value="ECO:0007669"/>
    <property type="project" value="InterPro"/>
</dbReference>
<dbReference type="PANTHER" id="PTHR42852">
    <property type="entry name" value="THIOL:DISULFIDE INTERCHANGE PROTEIN DSBE"/>
    <property type="match status" value="1"/>
</dbReference>
<dbReference type="SUPFAM" id="SSF52833">
    <property type="entry name" value="Thioredoxin-like"/>
    <property type="match status" value="1"/>
</dbReference>
<evidence type="ECO:0000259" key="3">
    <source>
        <dbReference type="PROSITE" id="PS51352"/>
    </source>
</evidence>
<evidence type="ECO:0000313" key="4">
    <source>
        <dbReference type="EMBL" id="SUZ99142.1"/>
    </source>
</evidence>
<dbReference type="InterPro" id="IPR036249">
    <property type="entry name" value="Thioredoxin-like_sf"/>
</dbReference>
<dbReference type="InterPro" id="IPR050553">
    <property type="entry name" value="Thioredoxin_ResA/DsbE_sf"/>
</dbReference>
<dbReference type="PROSITE" id="PS51352">
    <property type="entry name" value="THIOREDOXIN_2"/>
    <property type="match status" value="1"/>
</dbReference>
<feature type="domain" description="Thioredoxin" evidence="3">
    <location>
        <begin position="17"/>
        <end position="160"/>
    </location>
</feature>
<dbReference type="EMBL" id="UINC01002673">
    <property type="protein sequence ID" value="SUZ99142.1"/>
    <property type="molecule type" value="Genomic_DNA"/>
</dbReference>
<dbReference type="Pfam" id="PF08534">
    <property type="entry name" value="Redoxin"/>
    <property type="match status" value="1"/>
</dbReference>
<dbReference type="GO" id="GO:0030313">
    <property type="term" value="C:cell envelope"/>
    <property type="evidence" value="ECO:0007669"/>
    <property type="project" value="UniProtKB-SubCell"/>
</dbReference>
<evidence type="ECO:0000256" key="1">
    <source>
        <dbReference type="ARBA" id="ARBA00004196"/>
    </source>
</evidence>
<dbReference type="Gene3D" id="3.40.30.10">
    <property type="entry name" value="Glutaredoxin"/>
    <property type="match status" value="1"/>
</dbReference>
<comment type="subcellular location">
    <subcellularLocation>
        <location evidence="1">Cell envelope</location>
    </subcellularLocation>
</comment>
<dbReference type="InterPro" id="IPR013740">
    <property type="entry name" value="Redoxin"/>
</dbReference>
<gene>
    <name evidence="4" type="ORF">METZ01_LOCUS51996</name>
</gene>